<organism evidence="1 2">
    <name type="scientific">Trichostrongylus colubriformis</name>
    <name type="common">Black scour worm</name>
    <dbReference type="NCBI Taxonomy" id="6319"/>
    <lineage>
        <taxon>Eukaryota</taxon>
        <taxon>Metazoa</taxon>
        <taxon>Ecdysozoa</taxon>
        <taxon>Nematoda</taxon>
        <taxon>Chromadorea</taxon>
        <taxon>Rhabditida</taxon>
        <taxon>Rhabditina</taxon>
        <taxon>Rhabditomorpha</taxon>
        <taxon>Strongyloidea</taxon>
        <taxon>Trichostrongylidae</taxon>
        <taxon>Trichostrongylus</taxon>
    </lineage>
</organism>
<dbReference type="EMBL" id="WIXE01020432">
    <property type="protein sequence ID" value="KAK5969223.1"/>
    <property type="molecule type" value="Genomic_DNA"/>
</dbReference>
<dbReference type="Gene3D" id="2.20.100.10">
    <property type="entry name" value="Thrombospondin type-1 (TSP1) repeat"/>
    <property type="match status" value="1"/>
</dbReference>
<dbReference type="Pfam" id="PF00090">
    <property type="entry name" value="TSP_1"/>
    <property type="match status" value="1"/>
</dbReference>
<accession>A0AAN8FD10</accession>
<evidence type="ECO:0000313" key="2">
    <source>
        <dbReference type="Proteomes" id="UP001331761"/>
    </source>
</evidence>
<dbReference type="AlphaFoldDB" id="A0AAN8FD10"/>
<reference evidence="1 2" key="1">
    <citation type="submission" date="2019-10" db="EMBL/GenBank/DDBJ databases">
        <title>Assembly and Annotation for the nematode Trichostrongylus colubriformis.</title>
        <authorList>
            <person name="Martin J."/>
        </authorList>
    </citation>
    <scope>NUCLEOTIDE SEQUENCE [LARGE SCALE GENOMIC DNA]</scope>
    <source>
        <strain evidence="1">G859</strain>
        <tissue evidence="1">Whole worm</tissue>
    </source>
</reference>
<dbReference type="Proteomes" id="UP001331761">
    <property type="component" value="Unassembled WGS sequence"/>
</dbReference>
<name>A0AAN8FD10_TRICO</name>
<feature type="non-terminal residue" evidence="1">
    <location>
        <position position="1"/>
    </location>
</feature>
<sequence>ARTATLYLPVQLEEKTQQASGTEQSQQSGQDAISLSTSVTKTEKCEWTRWSQWSMCTVTCGSGERLRRRRCSCGQCHTAAHTCFPLHETSISRHTSRYQIGRSTYLPEAIVPCITTLAASFSRRHGAPLYL</sequence>
<keyword evidence="2" id="KW-1185">Reference proteome</keyword>
<comment type="caution">
    <text evidence="1">The sequence shown here is derived from an EMBL/GenBank/DDBJ whole genome shotgun (WGS) entry which is preliminary data.</text>
</comment>
<gene>
    <name evidence="1" type="ORF">GCK32_007500</name>
</gene>
<dbReference type="SUPFAM" id="SSF82895">
    <property type="entry name" value="TSP-1 type 1 repeat"/>
    <property type="match status" value="1"/>
</dbReference>
<evidence type="ECO:0000313" key="1">
    <source>
        <dbReference type="EMBL" id="KAK5969223.1"/>
    </source>
</evidence>
<dbReference type="InterPro" id="IPR000884">
    <property type="entry name" value="TSP1_rpt"/>
</dbReference>
<dbReference type="InterPro" id="IPR036383">
    <property type="entry name" value="TSP1_rpt_sf"/>
</dbReference>
<proteinExistence type="predicted"/>
<protein>
    <submittedName>
        <fullName evidence="1">Uncharacterized protein</fullName>
    </submittedName>
</protein>
<feature type="non-terminal residue" evidence="1">
    <location>
        <position position="131"/>
    </location>
</feature>
<dbReference type="PROSITE" id="PS50092">
    <property type="entry name" value="TSP1"/>
    <property type="match status" value="1"/>
</dbReference>